<name>A0AA41QF71_9MICO</name>
<feature type="domain" description="N-acetyltransferase" evidence="1">
    <location>
        <begin position="1"/>
        <end position="131"/>
    </location>
</feature>
<dbReference type="RefSeq" id="WP_236089818.1">
    <property type="nucleotide sequence ID" value="NZ_JAKGSG010000036.1"/>
</dbReference>
<dbReference type="GO" id="GO:0016747">
    <property type="term" value="F:acyltransferase activity, transferring groups other than amino-acyl groups"/>
    <property type="evidence" value="ECO:0007669"/>
    <property type="project" value="InterPro"/>
</dbReference>
<organism evidence="2 3">
    <name type="scientific">Antribacter soli</name>
    <dbReference type="NCBI Taxonomy" id="2910976"/>
    <lineage>
        <taxon>Bacteria</taxon>
        <taxon>Bacillati</taxon>
        <taxon>Actinomycetota</taxon>
        <taxon>Actinomycetes</taxon>
        <taxon>Micrococcales</taxon>
        <taxon>Promicromonosporaceae</taxon>
        <taxon>Antribacter</taxon>
    </lineage>
</organism>
<sequence>MRRNVLEYHWDLRSRVDADDWRLNLGIYKNGRIVGVQSMSAKGFLVLGSVTTGSWVAAGLHGHGIGSLARLLVLHLGFEGLAAQEMVCEAYTDNPASNAVSAKLGYRLADERRVARDGSPVIMRRWSMTREAWDGRPDHLRAGIRSHGLDPVIKYLGISS</sequence>
<proteinExistence type="predicted"/>
<dbReference type="InterPro" id="IPR000182">
    <property type="entry name" value="GNAT_dom"/>
</dbReference>
<dbReference type="PROSITE" id="PS51186">
    <property type="entry name" value="GNAT"/>
    <property type="match status" value="1"/>
</dbReference>
<reference evidence="2" key="1">
    <citation type="submission" date="2022-01" db="EMBL/GenBank/DDBJ databases">
        <title>Antribacter sp. nov., isolated from Guizhou of China.</title>
        <authorList>
            <person name="Chengliang C."/>
            <person name="Ya Z."/>
        </authorList>
    </citation>
    <scope>NUCLEOTIDE SEQUENCE</scope>
    <source>
        <strain evidence="2">KLBMP 9083</strain>
    </source>
</reference>
<dbReference type="InterPro" id="IPR016181">
    <property type="entry name" value="Acyl_CoA_acyltransferase"/>
</dbReference>
<comment type="caution">
    <text evidence="2">The sequence shown here is derived from an EMBL/GenBank/DDBJ whole genome shotgun (WGS) entry which is preliminary data.</text>
</comment>
<dbReference type="AlphaFoldDB" id="A0AA41QF71"/>
<evidence type="ECO:0000259" key="1">
    <source>
        <dbReference type="PROSITE" id="PS51186"/>
    </source>
</evidence>
<dbReference type="Proteomes" id="UP001165405">
    <property type="component" value="Unassembled WGS sequence"/>
</dbReference>
<protein>
    <submittedName>
        <fullName evidence="2">GNAT family N-acetyltransferase</fullName>
    </submittedName>
</protein>
<dbReference type="EMBL" id="JAKGSG010000036">
    <property type="protein sequence ID" value="MCF4122021.1"/>
    <property type="molecule type" value="Genomic_DNA"/>
</dbReference>
<dbReference type="SUPFAM" id="SSF55729">
    <property type="entry name" value="Acyl-CoA N-acyltransferases (Nat)"/>
    <property type="match status" value="1"/>
</dbReference>
<keyword evidence="3" id="KW-1185">Reference proteome</keyword>
<accession>A0AA41QF71</accession>
<dbReference type="Pfam" id="PF13302">
    <property type="entry name" value="Acetyltransf_3"/>
    <property type="match status" value="1"/>
</dbReference>
<evidence type="ECO:0000313" key="2">
    <source>
        <dbReference type="EMBL" id="MCF4122021.1"/>
    </source>
</evidence>
<evidence type="ECO:0000313" key="3">
    <source>
        <dbReference type="Proteomes" id="UP001165405"/>
    </source>
</evidence>
<gene>
    <name evidence="2" type="ORF">L1785_13640</name>
</gene>
<dbReference type="Gene3D" id="3.40.630.30">
    <property type="match status" value="1"/>
</dbReference>